<evidence type="ECO:0000313" key="15">
    <source>
        <dbReference type="RefSeq" id="XP_008788721.2"/>
    </source>
</evidence>
<feature type="compositionally biased region" description="Polar residues" evidence="11">
    <location>
        <begin position="536"/>
        <end position="546"/>
    </location>
</feature>
<evidence type="ECO:0000256" key="9">
    <source>
        <dbReference type="ARBA" id="ARBA00023163"/>
    </source>
</evidence>
<comment type="subcellular location">
    <subcellularLocation>
        <location evidence="2">Membrane</location>
        <topology evidence="2">Single-pass membrane protein</topology>
    </subcellularLocation>
    <subcellularLocation>
        <location evidence="1">Nucleus</location>
    </subcellularLocation>
</comment>
<evidence type="ECO:0000256" key="12">
    <source>
        <dbReference type="SAM" id="Phobius"/>
    </source>
</evidence>
<organism evidence="14 15">
    <name type="scientific">Phoenix dactylifera</name>
    <name type="common">Date palm</name>
    <dbReference type="NCBI Taxonomy" id="42345"/>
    <lineage>
        <taxon>Eukaryota</taxon>
        <taxon>Viridiplantae</taxon>
        <taxon>Streptophyta</taxon>
        <taxon>Embryophyta</taxon>
        <taxon>Tracheophyta</taxon>
        <taxon>Spermatophyta</taxon>
        <taxon>Magnoliopsida</taxon>
        <taxon>Liliopsida</taxon>
        <taxon>Arecaceae</taxon>
        <taxon>Coryphoideae</taxon>
        <taxon>Phoeniceae</taxon>
        <taxon>Phoenix</taxon>
    </lineage>
</organism>
<evidence type="ECO:0000256" key="1">
    <source>
        <dbReference type="ARBA" id="ARBA00004123"/>
    </source>
</evidence>
<dbReference type="AlphaFoldDB" id="A0A8B7BZV4"/>
<keyword evidence="14" id="KW-1185">Reference proteome</keyword>
<evidence type="ECO:0000259" key="13">
    <source>
        <dbReference type="PROSITE" id="PS51005"/>
    </source>
</evidence>
<reference evidence="15" key="2">
    <citation type="submission" date="2025-08" db="UniProtKB">
        <authorList>
            <consortium name="RefSeq"/>
        </authorList>
    </citation>
    <scope>IDENTIFICATION</scope>
    <source>
        <tissue evidence="15">Young leaves</tissue>
    </source>
</reference>
<evidence type="ECO:0000256" key="8">
    <source>
        <dbReference type="ARBA" id="ARBA00023159"/>
    </source>
</evidence>
<protein>
    <submittedName>
        <fullName evidence="15">Protein NTM1-like 9 isoform X1</fullName>
    </submittedName>
</protein>
<feature type="region of interest" description="Disordered" evidence="11">
    <location>
        <begin position="590"/>
        <end position="614"/>
    </location>
</feature>
<keyword evidence="7 12" id="KW-0472">Membrane</keyword>
<reference evidence="14" key="1">
    <citation type="journal article" date="2019" name="Nat. Commun.">
        <title>Genome-wide association mapping of date palm fruit traits.</title>
        <authorList>
            <person name="Hazzouri K.M."/>
            <person name="Gros-Balthazard M."/>
            <person name="Flowers J.M."/>
            <person name="Copetti D."/>
            <person name="Lemansour A."/>
            <person name="Lebrun M."/>
            <person name="Masmoudi K."/>
            <person name="Ferrand S."/>
            <person name="Dhar M.I."/>
            <person name="Fresquez Z.A."/>
            <person name="Rosas U."/>
            <person name="Zhang J."/>
            <person name="Talag J."/>
            <person name="Lee S."/>
            <person name="Kudrna D."/>
            <person name="Powell R.F."/>
            <person name="Leitch I.J."/>
            <person name="Krueger R.R."/>
            <person name="Wing R.A."/>
            <person name="Amiri K.M.A."/>
            <person name="Purugganan M.D."/>
        </authorList>
    </citation>
    <scope>NUCLEOTIDE SEQUENCE [LARGE SCALE GENOMIC DNA]</scope>
    <source>
        <strain evidence="14">cv. Khalas</strain>
    </source>
</reference>
<dbReference type="GO" id="GO:0016020">
    <property type="term" value="C:membrane"/>
    <property type="evidence" value="ECO:0007669"/>
    <property type="project" value="UniProtKB-SubCell"/>
</dbReference>
<evidence type="ECO:0000256" key="7">
    <source>
        <dbReference type="ARBA" id="ARBA00023136"/>
    </source>
</evidence>
<keyword evidence="5" id="KW-0805">Transcription regulation</keyword>
<evidence type="ECO:0000256" key="6">
    <source>
        <dbReference type="ARBA" id="ARBA00023125"/>
    </source>
</evidence>
<feature type="transmembrane region" description="Helical" evidence="12">
    <location>
        <begin position="686"/>
        <end position="707"/>
    </location>
</feature>
<keyword evidence="3 12" id="KW-0812">Transmembrane</keyword>
<dbReference type="InterPro" id="IPR003441">
    <property type="entry name" value="NAC-dom"/>
</dbReference>
<dbReference type="PANTHER" id="PTHR31744:SF216">
    <property type="entry name" value="NAC TRANSCRIPTION FACTOR"/>
    <property type="match status" value="1"/>
</dbReference>
<dbReference type="RefSeq" id="XP_008788721.2">
    <property type="nucleotide sequence ID" value="XM_008790499.4"/>
</dbReference>
<evidence type="ECO:0000256" key="4">
    <source>
        <dbReference type="ARBA" id="ARBA00022989"/>
    </source>
</evidence>
<keyword evidence="10" id="KW-0539">Nucleus</keyword>
<dbReference type="GO" id="GO:0006355">
    <property type="term" value="P:regulation of DNA-templated transcription"/>
    <property type="evidence" value="ECO:0007669"/>
    <property type="project" value="InterPro"/>
</dbReference>
<feature type="domain" description="NAC" evidence="13">
    <location>
        <begin position="9"/>
        <end position="163"/>
    </location>
</feature>
<gene>
    <name evidence="15" type="primary">LOC103706411</name>
</gene>
<dbReference type="Gene3D" id="2.170.150.80">
    <property type="entry name" value="NAC domain"/>
    <property type="match status" value="1"/>
</dbReference>
<feature type="region of interest" description="Disordered" evidence="11">
    <location>
        <begin position="206"/>
        <end position="230"/>
    </location>
</feature>
<dbReference type="GO" id="GO:0005634">
    <property type="term" value="C:nucleus"/>
    <property type="evidence" value="ECO:0007669"/>
    <property type="project" value="UniProtKB-SubCell"/>
</dbReference>
<feature type="compositionally biased region" description="Basic and acidic residues" evidence="11">
    <location>
        <begin position="167"/>
        <end position="178"/>
    </location>
</feature>
<dbReference type="GeneID" id="103706411"/>
<evidence type="ECO:0000256" key="11">
    <source>
        <dbReference type="SAM" id="MobiDB-lite"/>
    </source>
</evidence>
<proteinExistence type="predicted"/>
<dbReference type="FunFam" id="2.170.150.80:FF:000002">
    <property type="entry name" value="Nac domain-containing protein 86"/>
    <property type="match status" value="1"/>
</dbReference>
<feature type="region of interest" description="Disordered" evidence="11">
    <location>
        <begin position="502"/>
        <end position="552"/>
    </location>
</feature>
<name>A0A8B7BZV4_PHODC</name>
<dbReference type="GO" id="GO:0000976">
    <property type="term" value="F:transcription cis-regulatory region binding"/>
    <property type="evidence" value="ECO:0007669"/>
    <property type="project" value="UniProtKB-ARBA"/>
</dbReference>
<keyword evidence="6" id="KW-0238">DNA-binding</keyword>
<keyword evidence="8" id="KW-0010">Activator</keyword>
<dbReference type="InterPro" id="IPR036093">
    <property type="entry name" value="NAC_dom_sf"/>
</dbReference>
<dbReference type="SUPFAM" id="SSF101941">
    <property type="entry name" value="NAC domain"/>
    <property type="match status" value="1"/>
</dbReference>
<dbReference type="Proteomes" id="UP000228380">
    <property type="component" value="Chromosome 17"/>
</dbReference>
<feature type="region of interest" description="Disordered" evidence="11">
    <location>
        <begin position="167"/>
        <end position="193"/>
    </location>
</feature>
<evidence type="ECO:0000256" key="2">
    <source>
        <dbReference type="ARBA" id="ARBA00004167"/>
    </source>
</evidence>
<keyword evidence="4 12" id="KW-1133">Transmembrane helix</keyword>
<dbReference type="PANTHER" id="PTHR31744">
    <property type="entry name" value="PROTEIN CUP-SHAPED COTYLEDON 2-RELATED"/>
    <property type="match status" value="1"/>
</dbReference>
<keyword evidence="9" id="KW-0804">Transcription</keyword>
<dbReference type="Pfam" id="PF02365">
    <property type="entry name" value="NAM"/>
    <property type="match status" value="1"/>
</dbReference>
<evidence type="ECO:0000256" key="5">
    <source>
        <dbReference type="ARBA" id="ARBA00023015"/>
    </source>
</evidence>
<dbReference type="KEGG" id="pda:103706411"/>
<feature type="compositionally biased region" description="Polar residues" evidence="11">
    <location>
        <begin position="181"/>
        <end position="191"/>
    </location>
</feature>
<dbReference type="PROSITE" id="PS51005">
    <property type="entry name" value="NAC"/>
    <property type="match status" value="1"/>
</dbReference>
<evidence type="ECO:0000256" key="3">
    <source>
        <dbReference type="ARBA" id="ARBA00022692"/>
    </source>
</evidence>
<evidence type="ECO:0000256" key="10">
    <source>
        <dbReference type="ARBA" id="ARBA00023242"/>
    </source>
</evidence>
<sequence length="715" mass="79677">MMTIALGSLPLGFRFHPTDEELVTHYLKRKINGRIKTEVEVIPEVDVCKCEPWDLPDKSIIRSDDPEWFFFAPKDRKYANGHRSNRATEAGYWKATGKDRVIRSKAASARHSVIGMKKTLVFHRGRAPKGIRTHWIMHEYRTTEPEFESGDQGGYVLYRLFKKPEERGSNTKADEMERSGFSPTPTKSSPDGTLHEADVMEEISTPLNQKSSESGLREEPQSLPDSVEQQRTGIKRWLADEADCSATYSVKLDESPCNVASDNDAKTGVHDVSTEYHGPHHQQIDSNGFPNISSPMLPYTDSLDVDNADQDSFHMFLDAILSNPDEYSTGASDVQKNSVAETVPRHGIWDSASFRDSGTSSDIDTEAGLPQEPVGLEASECFEEPSFLLNDPSQMNSSYGCPEIKPQLSALYENASLLPYDSTGPDVYSVDSTTESLQDLFNSMEESSNQKNIADNGDGCEVTGIKFRVRHLQHPSDSKNISEQQGTATRRIRLQNSIQNASFACSRSESNSSEDDHEDKETMRKAMQDLVDSTEESWTPKVTPSNEDGFEGTGIKIKTRKAQYPPSLNKLPSKQGIVARRIRLQASLSSIAGESSSSKDDQVDTESTTEAGEHVDDNIAEFREISKPDLPDKIEQLSIHDDATHSSEFHQESKPMLRLRTKGTYDNANVPKDPPSHPRISRTGSAVAFVVWLVLSVILLLMCLGIWRSINSQYV</sequence>
<evidence type="ECO:0000313" key="14">
    <source>
        <dbReference type="Proteomes" id="UP000228380"/>
    </source>
</evidence>
<accession>A0A8B7BZV4</accession>
<dbReference type="OrthoDB" id="737278at2759"/>